<evidence type="ECO:0000313" key="2">
    <source>
        <dbReference type="EMBL" id="RUQ66537.1"/>
    </source>
</evidence>
<keyword evidence="1" id="KW-1133">Transmembrane helix</keyword>
<organism evidence="2 3">
    <name type="scientific">Azospirillum doebereinerae</name>
    <dbReference type="NCBI Taxonomy" id="92933"/>
    <lineage>
        <taxon>Bacteria</taxon>
        <taxon>Pseudomonadati</taxon>
        <taxon>Pseudomonadota</taxon>
        <taxon>Alphaproteobacteria</taxon>
        <taxon>Rhodospirillales</taxon>
        <taxon>Azospirillaceae</taxon>
        <taxon>Azospirillum</taxon>
    </lineage>
</organism>
<proteinExistence type="predicted"/>
<name>A0A433J3T2_9PROT</name>
<accession>A0A433J3T2</accession>
<reference evidence="2 3" key="1">
    <citation type="submission" date="2018-12" db="EMBL/GenBank/DDBJ databases">
        <authorList>
            <person name="Yang Y."/>
        </authorList>
    </citation>
    <scope>NUCLEOTIDE SEQUENCE [LARGE SCALE GENOMIC DNA]</scope>
    <source>
        <strain evidence="2 3">GSF71</strain>
    </source>
</reference>
<feature type="transmembrane region" description="Helical" evidence="1">
    <location>
        <begin position="64"/>
        <end position="84"/>
    </location>
</feature>
<dbReference type="AlphaFoldDB" id="A0A433J3T2"/>
<evidence type="ECO:0000256" key="1">
    <source>
        <dbReference type="SAM" id="Phobius"/>
    </source>
</evidence>
<dbReference type="Proteomes" id="UP000280346">
    <property type="component" value="Unassembled WGS sequence"/>
</dbReference>
<keyword evidence="1" id="KW-0812">Transmembrane</keyword>
<dbReference type="Pfam" id="PF11804">
    <property type="entry name" value="DUF3325"/>
    <property type="match status" value="1"/>
</dbReference>
<keyword evidence="3" id="KW-1185">Reference proteome</keyword>
<dbReference type="EMBL" id="RZIJ01000020">
    <property type="protein sequence ID" value="RUQ66537.1"/>
    <property type="molecule type" value="Genomic_DNA"/>
</dbReference>
<keyword evidence="1" id="KW-0472">Membrane</keyword>
<protein>
    <submittedName>
        <fullName evidence="2">DUF3325 domain-containing protein</fullName>
    </submittedName>
</protein>
<evidence type="ECO:0000313" key="3">
    <source>
        <dbReference type="Proteomes" id="UP000280346"/>
    </source>
</evidence>
<feature type="transmembrane region" description="Helical" evidence="1">
    <location>
        <begin position="105"/>
        <end position="122"/>
    </location>
</feature>
<gene>
    <name evidence="2" type="ORF">EJ913_22160</name>
</gene>
<feature type="transmembrane region" description="Helical" evidence="1">
    <location>
        <begin position="134"/>
        <end position="160"/>
    </location>
</feature>
<sequence length="166" mass="17369">MPQWMAASMIAVGRGRRRATAPAPPAPVSGPVLKAGSLENDRWQALSASARAFMGRLWTMDDGLSLLVVFALAYFAAAGLALAMDRHWRDPADRRAKPLRRAVSRLRLSGSVCAVVTLAVAVRRGELALGVLPWIAALTVVAFAVGGGIAAGAAGCKAALSRMPRP</sequence>
<dbReference type="InterPro" id="IPR021762">
    <property type="entry name" value="DUF3325"/>
</dbReference>
<comment type="caution">
    <text evidence="2">The sequence shown here is derived from an EMBL/GenBank/DDBJ whole genome shotgun (WGS) entry which is preliminary data.</text>
</comment>